<dbReference type="OrthoDB" id="10257471at2759"/>
<keyword evidence="1" id="KW-1185">Reference proteome</keyword>
<dbReference type="KEGG" id="dhe:111601315"/>
<dbReference type="Gene3D" id="3.80.10.10">
    <property type="entry name" value="Ribonuclease Inhibitor"/>
    <property type="match status" value="2"/>
</dbReference>
<gene>
    <name evidence="2" type="primary">LOC111601315</name>
</gene>
<sequence length="430" mass="48928">MSTSTLAAPATPKTVQVKYKRASKEATVALLGVLEKFSIDEQVAVRRNSRQLPKMLVAIWRENYKCLDFQDFQKQLLGDALQQFLRKMRRHFCSVRFNSDQLQEQLNLLERSGISELPGVNECVIKWDSSKGDCYAKWPLHSLPKLLSHLHRLELHMPIQWGFFEQFGQLKWLTLHEQISTEGLAAIWSGCDRLKCLQMLGCGSPDISGISKCAKLQELTLPVSVITECTASEICQLPQLMFLELQQKGDTAEKILKAMSLVLDRRTNDIKTLQINGSRLGHVEWLVKLKLQRCRRLDGLMLIDCHFGAKDITTLGSLPMLSYAAFCDCTDLTDKQVVDFVNGSPVLTQLYLIGCTKLTSKLLFHLFNMRCIERLGTPPLGLYLPAGEPLHQEFELNFSKQSTLELLETPLEDSHMQHMQFIFLQAESQQ</sequence>
<accession>A0A6J1LYX3</accession>
<dbReference type="InterPro" id="IPR032675">
    <property type="entry name" value="LRR_dom_sf"/>
</dbReference>
<dbReference type="GeneID" id="111601315"/>
<evidence type="ECO:0000313" key="1">
    <source>
        <dbReference type="Proteomes" id="UP000504633"/>
    </source>
</evidence>
<reference evidence="2" key="1">
    <citation type="submission" date="2025-08" db="UniProtKB">
        <authorList>
            <consortium name="RefSeq"/>
        </authorList>
    </citation>
    <scope>IDENTIFICATION</scope>
    <source>
        <strain evidence="2">15085-1641.00</strain>
        <tissue evidence="2">Whole body</tissue>
    </source>
</reference>
<protein>
    <submittedName>
        <fullName evidence="2">Uncharacterized protein LOC111601315</fullName>
    </submittedName>
</protein>
<dbReference type="AlphaFoldDB" id="A0A6J1LYX3"/>
<dbReference type="RefSeq" id="XP_023173608.2">
    <property type="nucleotide sequence ID" value="XM_023317840.2"/>
</dbReference>
<dbReference type="OMA" id="VCFIEQF"/>
<organism evidence="1 2">
    <name type="scientific">Drosophila hydei</name>
    <name type="common">Fruit fly</name>
    <dbReference type="NCBI Taxonomy" id="7224"/>
    <lineage>
        <taxon>Eukaryota</taxon>
        <taxon>Metazoa</taxon>
        <taxon>Ecdysozoa</taxon>
        <taxon>Arthropoda</taxon>
        <taxon>Hexapoda</taxon>
        <taxon>Insecta</taxon>
        <taxon>Pterygota</taxon>
        <taxon>Neoptera</taxon>
        <taxon>Endopterygota</taxon>
        <taxon>Diptera</taxon>
        <taxon>Brachycera</taxon>
        <taxon>Muscomorpha</taxon>
        <taxon>Ephydroidea</taxon>
        <taxon>Drosophilidae</taxon>
        <taxon>Drosophila</taxon>
    </lineage>
</organism>
<dbReference type="Proteomes" id="UP000504633">
    <property type="component" value="Unplaced"/>
</dbReference>
<proteinExistence type="predicted"/>
<name>A0A6J1LYX3_DROHY</name>
<dbReference type="SUPFAM" id="SSF52047">
    <property type="entry name" value="RNI-like"/>
    <property type="match status" value="1"/>
</dbReference>
<evidence type="ECO:0000313" key="2">
    <source>
        <dbReference type="RefSeq" id="XP_023173608.2"/>
    </source>
</evidence>